<dbReference type="GO" id="GO:0046081">
    <property type="term" value="P:dUTP catabolic process"/>
    <property type="evidence" value="ECO:0007669"/>
    <property type="project" value="InterPro"/>
</dbReference>
<evidence type="ECO:0000256" key="2">
    <source>
        <dbReference type="ARBA" id="ARBA00022723"/>
    </source>
</evidence>
<dbReference type="EMBL" id="JAFKMR010000011">
    <property type="protein sequence ID" value="MBN8743383.1"/>
    <property type="molecule type" value="Genomic_DNA"/>
</dbReference>
<dbReference type="CDD" id="cd07557">
    <property type="entry name" value="trimeric_dUTPase"/>
    <property type="match status" value="1"/>
</dbReference>
<evidence type="ECO:0000256" key="4">
    <source>
        <dbReference type="ARBA" id="ARBA00022842"/>
    </source>
</evidence>
<keyword evidence="3 7" id="KW-0378">Hydrolase</keyword>
<dbReference type="EC" id="3.6.1.23" evidence="7"/>
<protein>
    <recommendedName>
        <fullName evidence="7">Deoxyuridine 5'-triphosphate nucleotidohydrolase</fullName>
        <shortName evidence="7">dUTPase</shortName>
        <ecNumber evidence="7">3.6.1.23</ecNumber>
    </recommendedName>
    <alternativeName>
        <fullName evidence="7">dUTP pyrophosphatase</fullName>
    </alternativeName>
</protein>
<dbReference type="Proteomes" id="UP000664800">
    <property type="component" value="Unassembled WGS sequence"/>
</dbReference>
<dbReference type="GO" id="GO:0000287">
    <property type="term" value="F:magnesium ion binding"/>
    <property type="evidence" value="ECO:0007669"/>
    <property type="project" value="UniProtKB-UniRule"/>
</dbReference>
<comment type="caution">
    <text evidence="9">The sequence shown here is derived from an EMBL/GenBank/DDBJ whole genome shotgun (WGS) entry which is preliminary data.</text>
</comment>
<sequence length="151" mass="16109">MSHHRIAVRLLDNRLREQLPAYASPGSAGMDLRACIDAPLTLQPGQAELIPTGLSMHIGDCGLCAMLLPRSGLGHKHGVVLGNLVGLIDSDYQGPLMVSCWNRGSAAYTVQPMERIAQMVIVPVVQAQWEVVEHFDATERGAGGFGSTGAH</sequence>
<evidence type="ECO:0000256" key="5">
    <source>
        <dbReference type="ARBA" id="ARBA00023080"/>
    </source>
</evidence>
<dbReference type="PANTHER" id="PTHR11241:SF0">
    <property type="entry name" value="DEOXYURIDINE 5'-TRIPHOSPHATE NUCLEOTIDOHYDROLASE"/>
    <property type="match status" value="1"/>
</dbReference>
<dbReference type="HAMAP" id="MF_00116">
    <property type="entry name" value="dUTPase_bact"/>
    <property type="match status" value="1"/>
</dbReference>
<evidence type="ECO:0000256" key="6">
    <source>
        <dbReference type="ARBA" id="ARBA00047686"/>
    </source>
</evidence>
<feature type="binding site" evidence="7">
    <location>
        <begin position="87"/>
        <end position="89"/>
    </location>
    <ligand>
        <name>substrate</name>
    </ligand>
</feature>
<dbReference type="InterPro" id="IPR033704">
    <property type="entry name" value="dUTPase_trimeric"/>
</dbReference>
<reference evidence="9" key="1">
    <citation type="submission" date="2021-02" db="EMBL/GenBank/DDBJ databases">
        <title>Thiocyanate and organic carbon inputs drive convergent selection for specific autotrophic Afipia and Thiobacillus strains within complex microbiomes.</title>
        <authorList>
            <person name="Huddy R.J."/>
            <person name="Sachdeva R."/>
            <person name="Kadzinga F."/>
            <person name="Kantor R.S."/>
            <person name="Harrison S.T.L."/>
            <person name="Banfield J.F."/>
        </authorList>
    </citation>
    <scope>NUCLEOTIDE SEQUENCE</scope>
    <source>
        <strain evidence="9">SCN18_13_7_16_R3_B_64_19</strain>
    </source>
</reference>
<dbReference type="FunFam" id="2.70.40.10:FF:000002">
    <property type="entry name" value="dUTP diphosphatase"/>
    <property type="match status" value="1"/>
</dbReference>
<dbReference type="GO" id="GO:0006226">
    <property type="term" value="P:dUMP biosynthetic process"/>
    <property type="evidence" value="ECO:0007669"/>
    <property type="project" value="UniProtKB-UniRule"/>
</dbReference>
<name>A0A8I1MW32_THIA3</name>
<comment type="cofactor">
    <cofactor evidence="7">
        <name>Mg(2+)</name>
        <dbReference type="ChEBI" id="CHEBI:18420"/>
    </cofactor>
</comment>
<dbReference type="GO" id="GO:0004170">
    <property type="term" value="F:dUTP diphosphatase activity"/>
    <property type="evidence" value="ECO:0007669"/>
    <property type="project" value="UniProtKB-UniRule"/>
</dbReference>
<accession>A0A8I1MW32</accession>
<feature type="binding site" evidence="7">
    <location>
        <begin position="70"/>
        <end position="72"/>
    </location>
    <ligand>
        <name>substrate</name>
    </ligand>
</feature>
<dbReference type="InterPro" id="IPR036157">
    <property type="entry name" value="dUTPase-like_sf"/>
</dbReference>
<keyword evidence="4 7" id="KW-0460">Magnesium</keyword>
<dbReference type="NCBIfam" id="NF001862">
    <property type="entry name" value="PRK00601.1"/>
    <property type="match status" value="1"/>
</dbReference>
<dbReference type="AlphaFoldDB" id="A0A8I1MW32"/>
<comment type="similarity">
    <text evidence="1 7">Belongs to the dUTPase family.</text>
</comment>
<feature type="binding site" evidence="7">
    <location>
        <position position="83"/>
    </location>
    <ligand>
        <name>substrate</name>
    </ligand>
</feature>
<dbReference type="UniPathway" id="UPA00610">
    <property type="reaction ID" value="UER00666"/>
</dbReference>
<evidence type="ECO:0000256" key="7">
    <source>
        <dbReference type="HAMAP-Rule" id="MF_00116"/>
    </source>
</evidence>
<evidence type="ECO:0000256" key="3">
    <source>
        <dbReference type="ARBA" id="ARBA00022801"/>
    </source>
</evidence>
<comment type="pathway">
    <text evidence="7">Pyrimidine metabolism; dUMP biosynthesis; dUMP from dCTP (dUTP route): step 2/2.</text>
</comment>
<keyword evidence="2 7" id="KW-0479">Metal-binding</keyword>
<dbReference type="NCBIfam" id="TIGR00576">
    <property type="entry name" value="dut"/>
    <property type="match status" value="1"/>
</dbReference>
<evidence type="ECO:0000313" key="10">
    <source>
        <dbReference type="Proteomes" id="UP000664800"/>
    </source>
</evidence>
<proteinExistence type="inferred from homology"/>
<keyword evidence="5 7" id="KW-0546">Nucleotide metabolism</keyword>
<feature type="domain" description="dUTPase-like" evidence="8">
    <location>
        <begin position="18"/>
        <end position="149"/>
    </location>
</feature>
<comment type="caution">
    <text evidence="7">Lacks conserved residue(s) required for the propagation of feature annotation.</text>
</comment>
<comment type="function">
    <text evidence="7">This enzyme is involved in nucleotide metabolism: it produces dUMP, the immediate precursor of thymidine nucleotides and it decreases the intracellular concentration of dUTP so that uracil cannot be incorporated into DNA.</text>
</comment>
<comment type="catalytic activity">
    <reaction evidence="6 7">
        <text>dUTP + H2O = dUMP + diphosphate + H(+)</text>
        <dbReference type="Rhea" id="RHEA:10248"/>
        <dbReference type="ChEBI" id="CHEBI:15377"/>
        <dbReference type="ChEBI" id="CHEBI:15378"/>
        <dbReference type="ChEBI" id="CHEBI:33019"/>
        <dbReference type="ChEBI" id="CHEBI:61555"/>
        <dbReference type="ChEBI" id="CHEBI:246422"/>
        <dbReference type="EC" id="3.6.1.23"/>
    </reaction>
</comment>
<evidence type="ECO:0000256" key="1">
    <source>
        <dbReference type="ARBA" id="ARBA00006581"/>
    </source>
</evidence>
<dbReference type="InterPro" id="IPR029054">
    <property type="entry name" value="dUTPase-like"/>
</dbReference>
<evidence type="ECO:0000313" key="9">
    <source>
        <dbReference type="EMBL" id="MBN8743383.1"/>
    </source>
</evidence>
<dbReference type="RefSeq" id="WP_276728097.1">
    <property type="nucleotide sequence ID" value="NZ_JAFKMR010000011.1"/>
</dbReference>
<dbReference type="InterPro" id="IPR008181">
    <property type="entry name" value="dUTPase"/>
</dbReference>
<organism evidence="9 10">
    <name type="scientific">Thiomonas arsenitoxydans (strain DSM 22701 / CIP 110005 / 3As)</name>
    <dbReference type="NCBI Taxonomy" id="426114"/>
    <lineage>
        <taxon>Bacteria</taxon>
        <taxon>Pseudomonadati</taxon>
        <taxon>Pseudomonadota</taxon>
        <taxon>Betaproteobacteria</taxon>
        <taxon>Burkholderiales</taxon>
        <taxon>Thiomonas</taxon>
    </lineage>
</organism>
<gene>
    <name evidence="7 9" type="primary">dut</name>
    <name evidence="9" type="ORF">J0I24_03665</name>
</gene>
<evidence type="ECO:0000259" key="8">
    <source>
        <dbReference type="Pfam" id="PF00692"/>
    </source>
</evidence>
<dbReference type="SUPFAM" id="SSF51283">
    <property type="entry name" value="dUTPase-like"/>
    <property type="match status" value="1"/>
</dbReference>
<dbReference type="PANTHER" id="PTHR11241">
    <property type="entry name" value="DEOXYURIDINE 5'-TRIPHOSPHATE NUCLEOTIDOHYDROLASE"/>
    <property type="match status" value="1"/>
</dbReference>
<dbReference type="Pfam" id="PF00692">
    <property type="entry name" value="dUTPase"/>
    <property type="match status" value="1"/>
</dbReference>
<dbReference type="Gene3D" id="2.70.40.10">
    <property type="match status" value="1"/>
</dbReference>